<protein>
    <submittedName>
        <fullName evidence="4">Reverse transcriptase domain-containing protein</fullName>
    </submittedName>
</protein>
<reference evidence="4" key="1">
    <citation type="submission" date="2022-11" db="UniProtKB">
        <authorList>
            <consortium name="WormBaseParasite"/>
        </authorList>
    </citation>
    <scope>IDENTIFICATION</scope>
</reference>
<dbReference type="SUPFAM" id="SSF56219">
    <property type="entry name" value="DNase I-like"/>
    <property type="match status" value="1"/>
</dbReference>
<dbReference type="InterPro" id="IPR036691">
    <property type="entry name" value="Endo/exonu/phosph_ase_sf"/>
</dbReference>
<name>A0A914WDC8_9BILA</name>
<dbReference type="InterPro" id="IPR043502">
    <property type="entry name" value="DNA/RNA_pol_sf"/>
</dbReference>
<accession>A0A914WDC8</accession>
<dbReference type="GO" id="GO:0003824">
    <property type="term" value="F:catalytic activity"/>
    <property type="evidence" value="ECO:0007669"/>
    <property type="project" value="InterPro"/>
</dbReference>
<dbReference type="SUPFAM" id="SSF56672">
    <property type="entry name" value="DNA/RNA polymerases"/>
    <property type="match status" value="1"/>
</dbReference>
<keyword evidence="3" id="KW-1185">Reference proteome</keyword>
<dbReference type="Proteomes" id="UP000887566">
    <property type="component" value="Unplaced"/>
</dbReference>
<evidence type="ECO:0000313" key="3">
    <source>
        <dbReference type="Proteomes" id="UP000887566"/>
    </source>
</evidence>
<evidence type="ECO:0000313" key="4">
    <source>
        <dbReference type="WBParaSite" id="PSAMB.scaffold3930size16377.g22965.t1"/>
    </source>
</evidence>
<organism evidence="3 4">
    <name type="scientific">Plectus sambesii</name>
    <dbReference type="NCBI Taxonomy" id="2011161"/>
    <lineage>
        <taxon>Eukaryota</taxon>
        <taxon>Metazoa</taxon>
        <taxon>Ecdysozoa</taxon>
        <taxon>Nematoda</taxon>
        <taxon>Chromadorea</taxon>
        <taxon>Plectida</taxon>
        <taxon>Plectina</taxon>
        <taxon>Plectoidea</taxon>
        <taxon>Plectidae</taxon>
        <taxon>Plectus</taxon>
    </lineage>
</organism>
<evidence type="ECO:0000259" key="2">
    <source>
        <dbReference type="PROSITE" id="PS50878"/>
    </source>
</evidence>
<dbReference type="CDD" id="cd01650">
    <property type="entry name" value="RT_nLTR_like"/>
    <property type="match status" value="1"/>
</dbReference>
<sequence length="987" mass="111383">MPPNPTPWNARASPAGDARRPRPSDATSGQGLPAQGRSRLKKRAHRIRLATLNIGTMTGRSRELADALKNRRIDFACVQETKWKGTKARNIGDGYKMLYVGSTANRNGVAVIVSQPYHNSITDVARVSDRLMSLRVDTGTVILRIVSAYAPQPSCADAEKDVFWTTFDTHLQSIADDELLFVGGDLNGHVGHTRDGFERIHGGNGYGTQNDDGARALECAEAHDLAVTNTFFKKRASHLVTYSSGGRDTQIDYWLTRRRDLKRVADIKVIPSDNVAPQHRLLVLDYDHHSDPRPKLRTTGVERIKWWKMPERKQQLKEALAGLQTDLRQSPAAIWDAAATHIRACATTALGKTKPGRRFIDKQVWWWDEDVQAAVKAKKDALKTWRQTRTDNDLQQYKNLKSATKRTVAAARSAHHKRLYEELETTAGANKIYQLANARLRATQDIGQVVQIKDATGQLLRDKAAILQRWKEHYTNVCNQEFPHPPIPTGEATHDPVPLITAAEVMDAIRRMKNGKATGPDDIPAEAWKLLGQPGAEFLAALFNKIIDDGEVPPAWRTSTTIPIWKGKGDVSDCPNYRPIRLLCHSMKIFERVLDRRIRSIVTISTNQCGFVKGCGTTDAIHAARLLLEKHREKQKKVHVSFLDLEKAFDRVPHELIWYALRSHGVPEAYVRWVQLLYTDVSSIIRCPAGTSARFPIHVGVHQGSALSPLLFILCMDTATADIQTPHPWTLLYADDVMLANEDRIALEQQTQEWNARLGDYGMRLNILKTEYLESGDQTDGSISIGSQQLNKVTEFKYLGSLVSSDGSTIPDVRLRVNAAWMKWRQVTGVLCDRKMPTHLKSNVYKTVVRPVALYGSECWPATKKHEAVLNTMEMRMLRWSIGLTRHDRVPNTDVRRLLGVAPIQEKLREARLRWFGHVMRSKDHSVAKTALNLQVEGRRPRGRPKKPWMDALNEDMRAAGVDPQDTVDRAKWRRQCKRADPAPRRE</sequence>
<proteinExistence type="predicted"/>
<dbReference type="CDD" id="cd09076">
    <property type="entry name" value="L1-EN"/>
    <property type="match status" value="1"/>
</dbReference>
<dbReference type="InterPro" id="IPR000477">
    <property type="entry name" value="RT_dom"/>
</dbReference>
<evidence type="ECO:0000256" key="1">
    <source>
        <dbReference type="SAM" id="MobiDB-lite"/>
    </source>
</evidence>
<feature type="domain" description="Reverse transcriptase" evidence="2">
    <location>
        <begin position="545"/>
        <end position="803"/>
    </location>
</feature>
<feature type="region of interest" description="Disordered" evidence="1">
    <location>
        <begin position="1"/>
        <end position="43"/>
    </location>
</feature>
<dbReference type="Pfam" id="PF03372">
    <property type="entry name" value="Exo_endo_phos"/>
    <property type="match status" value="1"/>
</dbReference>
<dbReference type="Gene3D" id="3.30.70.270">
    <property type="match status" value="1"/>
</dbReference>
<dbReference type="PROSITE" id="PS50878">
    <property type="entry name" value="RT_POL"/>
    <property type="match status" value="1"/>
</dbReference>
<dbReference type="Gene3D" id="3.60.10.10">
    <property type="entry name" value="Endonuclease/exonuclease/phosphatase"/>
    <property type="match status" value="1"/>
</dbReference>
<dbReference type="WBParaSite" id="PSAMB.scaffold3930size16377.g22965.t1">
    <property type="protein sequence ID" value="PSAMB.scaffold3930size16377.g22965.t1"/>
    <property type="gene ID" value="PSAMB.scaffold3930size16377.g22965"/>
</dbReference>
<dbReference type="InterPro" id="IPR005135">
    <property type="entry name" value="Endo/exonuclease/phosphatase"/>
</dbReference>
<dbReference type="AlphaFoldDB" id="A0A914WDC8"/>
<dbReference type="PANTHER" id="PTHR47027:SF28">
    <property type="entry name" value="ENDONUCLEASE-REVERSE TRANSCRIPTASE"/>
    <property type="match status" value="1"/>
</dbReference>
<feature type="compositionally biased region" description="Basic and acidic residues" evidence="1">
    <location>
        <begin position="978"/>
        <end position="987"/>
    </location>
</feature>
<dbReference type="PANTHER" id="PTHR47027">
    <property type="entry name" value="REVERSE TRANSCRIPTASE DOMAIN-CONTAINING PROTEIN"/>
    <property type="match status" value="1"/>
</dbReference>
<feature type="region of interest" description="Disordered" evidence="1">
    <location>
        <begin position="955"/>
        <end position="987"/>
    </location>
</feature>
<dbReference type="InterPro" id="IPR043128">
    <property type="entry name" value="Rev_trsase/Diguanyl_cyclase"/>
</dbReference>
<dbReference type="Pfam" id="PF00078">
    <property type="entry name" value="RVT_1"/>
    <property type="match status" value="1"/>
</dbReference>